<keyword evidence="2" id="KW-1185">Reference proteome</keyword>
<reference evidence="1 2" key="1">
    <citation type="journal article" date="2016" name="Genome Announc.">
        <title>Genome Sequences of Pseudomonas oryzihabitans Phage POR1 and Pseudomonas aeruginosa Phage PAE1.</title>
        <authorList>
            <person name="Dyson Z.A."/>
            <person name="Seviour R.J."/>
            <person name="Tucci J."/>
            <person name="Petrovski S."/>
        </authorList>
    </citation>
    <scope>NUCLEOTIDE SEQUENCE [LARGE SCALE GENOMIC DNA]</scope>
</reference>
<evidence type="ECO:0000313" key="2">
    <source>
        <dbReference type="Proteomes" id="UP000204629"/>
    </source>
</evidence>
<name>A0A0N9ETC1_9CAUD</name>
<protein>
    <submittedName>
        <fullName evidence="1">Putative structural protein</fullName>
    </submittedName>
</protein>
<dbReference type="GeneID" id="26642046"/>
<sequence length="122" mass="13334">MARFDSAIALAKKLIKKNGQAVTLRGFTAGAAPDPAKPWKPGGNVAADQTIEAVFLDYEQRYIDGQTIRMGDQRVFMPAEGLTAPPEVEGLVLRGLEVWKVIAVKPLNPNGQAIMYELQVRQ</sequence>
<dbReference type="KEGG" id="vg:26642046"/>
<dbReference type="Proteomes" id="UP000204629">
    <property type="component" value="Segment"/>
</dbReference>
<gene>
    <name evidence="1" type="ORF">PAE1_17</name>
</gene>
<dbReference type="OrthoDB" id="13844at10239"/>
<dbReference type="RefSeq" id="YP_009215708.1">
    <property type="nucleotide sequence ID" value="NC_028980.1"/>
</dbReference>
<dbReference type="EMBL" id="KT734862">
    <property type="protein sequence ID" value="ALF51517.1"/>
    <property type="molecule type" value="Genomic_DNA"/>
</dbReference>
<organism evidence="1 2">
    <name type="scientific">Pseudomonas phage PAE1</name>
    <dbReference type="NCBI Taxonomy" id="1718273"/>
    <lineage>
        <taxon>Viruses</taxon>
        <taxon>Duplodnaviria</taxon>
        <taxon>Heunggongvirae</taxon>
        <taxon>Uroviricota</taxon>
        <taxon>Caudoviricetes</taxon>
        <taxon>Mesyanzhinovviridae</taxon>
        <taxon>Rabinowitzvirinae</taxon>
        <taxon>Yuavirus</taxon>
        <taxon>Yuavirus PAE1</taxon>
        <taxon>Pseudomonas virus PAE1</taxon>
    </lineage>
</organism>
<proteinExistence type="predicted"/>
<accession>A0A0N9ETC1</accession>
<evidence type="ECO:0000313" key="1">
    <source>
        <dbReference type="EMBL" id="ALF51517.1"/>
    </source>
</evidence>